<evidence type="ECO:0008006" key="5">
    <source>
        <dbReference type="Google" id="ProtNLM"/>
    </source>
</evidence>
<dbReference type="Pfam" id="PF00660">
    <property type="entry name" value="SRP1_TIP1"/>
    <property type="match status" value="1"/>
</dbReference>
<organism evidence="3 4">
    <name type="scientific">[Candida] arabinofermentans NRRL YB-2248</name>
    <dbReference type="NCBI Taxonomy" id="983967"/>
    <lineage>
        <taxon>Eukaryota</taxon>
        <taxon>Fungi</taxon>
        <taxon>Dikarya</taxon>
        <taxon>Ascomycota</taxon>
        <taxon>Saccharomycotina</taxon>
        <taxon>Pichiomycetes</taxon>
        <taxon>Pichiales</taxon>
        <taxon>Pichiaceae</taxon>
        <taxon>Ogataea</taxon>
        <taxon>Ogataea/Candida clade</taxon>
    </lineage>
</organism>
<dbReference type="InterPro" id="IPR000992">
    <property type="entry name" value="SRP1_TIP1"/>
</dbReference>
<name>A0A1E4T6G6_9ASCO</name>
<evidence type="ECO:0000256" key="1">
    <source>
        <dbReference type="SAM" id="MobiDB-lite"/>
    </source>
</evidence>
<evidence type="ECO:0000313" key="3">
    <source>
        <dbReference type="EMBL" id="ODV87322.1"/>
    </source>
</evidence>
<dbReference type="EMBL" id="KV453848">
    <property type="protein sequence ID" value="ODV87322.1"/>
    <property type="molecule type" value="Genomic_DNA"/>
</dbReference>
<feature type="signal peptide" evidence="2">
    <location>
        <begin position="1"/>
        <end position="18"/>
    </location>
</feature>
<feature type="chain" id="PRO_5009163105" description="Temperature shock-inducible protein 1" evidence="2">
    <location>
        <begin position="19"/>
        <end position="212"/>
    </location>
</feature>
<proteinExistence type="predicted"/>
<protein>
    <recommendedName>
        <fullName evidence="5">Temperature shock-inducible protein 1</fullName>
    </recommendedName>
</protein>
<evidence type="ECO:0000313" key="4">
    <source>
        <dbReference type="Proteomes" id="UP000094801"/>
    </source>
</evidence>
<sequence length="212" mass="21039">MQFSSVILFSILATLGAANNDDLLTAIKGDIDGNLVQYVSYISAHPGAEVNSLLALYEAAVTYTDTSYTTLVNDDELNAISSFATALPWYTRIEAEVGGASSTVESTSSSSSEAATSSAVETTSSSAEASSSSSAAESTAESSSAAESSTAESTTKASSTAESSSAAESATAASSSVAVVASSTGAGVKLDSRTSLSVVLGFVGLSAAMALI</sequence>
<dbReference type="STRING" id="983967.A0A1E4T6G6"/>
<accession>A0A1E4T6G6</accession>
<evidence type="ECO:0000256" key="2">
    <source>
        <dbReference type="SAM" id="SignalP"/>
    </source>
</evidence>
<dbReference type="AlphaFoldDB" id="A0A1E4T6G6"/>
<keyword evidence="4" id="KW-1185">Reference proteome</keyword>
<keyword evidence="2" id="KW-0732">Signal</keyword>
<dbReference type="OrthoDB" id="4069694at2759"/>
<gene>
    <name evidence="3" type="ORF">CANARDRAFT_174389</name>
</gene>
<reference evidence="4" key="1">
    <citation type="submission" date="2016-04" db="EMBL/GenBank/DDBJ databases">
        <title>Comparative genomics of biotechnologically important yeasts.</title>
        <authorList>
            <consortium name="DOE Joint Genome Institute"/>
            <person name="Riley R."/>
            <person name="Haridas S."/>
            <person name="Wolfe K.H."/>
            <person name="Lopes M.R."/>
            <person name="Hittinger C.T."/>
            <person name="Goker M."/>
            <person name="Salamov A."/>
            <person name="Wisecaver J."/>
            <person name="Long T.M."/>
            <person name="Aerts A.L."/>
            <person name="Barry K."/>
            <person name="Choi C."/>
            <person name="Clum A."/>
            <person name="Coughlan A.Y."/>
            <person name="Deshpande S."/>
            <person name="Douglass A.P."/>
            <person name="Hanson S.J."/>
            <person name="Klenk H.-P."/>
            <person name="Labutti K."/>
            <person name="Lapidus A."/>
            <person name="Lindquist E."/>
            <person name="Lipzen A."/>
            <person name="Meier-Kolthoff J.P."/>
            <person name="Ohm R.A."/>
            <person name="Otillar R.P."/>
            <person name="Pangilinan J."/>
            <person name="Peng Y."/>
            <person name="Rokas A."/>
            <person name="Rosa C.A."/>
            <person name="Scheuner C."/>
            <person name="Sibirny A.A."/>
            <person name="Slot J.C."/>
            <person name="Stielow J.B."/>
            <person name="Sun H."/>
            <person name="Kurtzman C.P."/>
            <person name="Blackwell M."/>
            <person name="Grigoriev I.V."/>
            <person name="Jeffries T.W."/>
        </authorList>
    </citation>
    <scope>NUCLEOTIDE SEQUENCE [LARGE SCALE GENOMIC DNA]</scope>
    <source>
        <strain evidence="4">NRRL YB-2248</strain>
    </source>
</reference>
<feature type="region of interest" description="Disordered" evidence="1">
    <location>
        <begin position="102"/>
        <end position="167"/>
    </location>
</feature>
<dbReference type="Proteomes" id="UP000094801">
    <property type="component" value="Unassembled WGS sequence"/>
</dbReference>